<dbReference type="Proteomes" id="UP000886520">
    <property type="component" value="Chromosome 1"/>
</dbReference>
<comment type="caution">
    <text evidence="3">The sequence shown here is derived from an EMBL/GenBank/DDBJ whole genome shotgun (WGS) entry which is preliminary data.</text>
</comment>
<sequence>MYSKSFLTLCPWCKTVGEISRIHLYTEVRCTSCTAKFKAEENYVDVEDTHASDWKAAEDTELHCKGLQEEITTKGDNREVFKNFDSPSSFRTERHMNRPLDWTLVSSTGLQEETSTVDADLKACNNSVRQANFETKEHHKDKPVGDTTLNKASTEVSSRELGWPNENKVAQGNHKSKKRKHTQNSPTWGIALRKPFRERRKVKSYSPSRESGLRKRGKLGVEKGCRVKKGDLTTVKKYRRKNQESGKSQRDKFSDGYVNKGKTTTQGIATKPSEPNIEGYSDEFKNFIADEIKRQILEGLGEASKNMVKEIQVIEVEELLPCTLSTQDPAVAEQQEFMAQVKLMTTLLFPITLRASDGPPAGSPEGPKSSEGKGREVIGDEAKDMEKPEHKDMQDGSKSREATEDQVKEIKEPEHKDIEEPEPKDLREPEPPTWPMECKEPSDQRPSLEDGCEVDVPDSEYYDFEFNKSEDKFASQQIWASYDNLDMMPRDYVEIKRVVSIDPFMVHIAVLEPAWLSELGIPLSCGEFSSEKRVRVMDQINGFSHLMSFQNGQGGMIHIYPGKKEVWALYKDWKESDQEKRIKGGYDVVQVVDMAEDLTVSVVPLVNHKGSKTVFQKKERELFCIHKKDFYRFSHQVPTYEIIGYAGVEGCVELDPAAIPSQ</sequence>
<feature type="region of interest" description="Disordered" evidence="1">
    <location>
        <begin position="133"/>
        <end position="216"/>
    </location>
</feature>
<proteinExistence type="predicted"/>
<feature type="compositionally biased region" description="Basic and acidic residues" evidence="1">
    <location>
        <begin position="241"/>
        <end position="254"/>
    </location>
</feature>
<dbReference type="PANTHER" id="PTHR45089:SF59">
    <property type="entry name" value="DNAJ HEAT SHOCK N-TERMINAL DOMAIN-CONTAINING PROTEIN"/>
    <property type="match status" value="1"/>
</dbReference>
<dbReference type="OrthoDB" id="10250354at2759"/>
<protein>
    <recommendedName>
        <fullName evidence="2">DUF3444 domain-containing protein</fullName>
    </recommendedName>
</protein>
<feature type="region of interest" description="Disordered" evidence="1">
    <location>
        <begin position="354"/>
        <end position="452"/>
    </location>
</feature>
<feature type="compositionally biased region" description="Basic and acidic residues" evidence="1">
    <location>
        <begin position="134"/>
        <end position="144"/>
    </location>
</feature>
<feature type="compositionally biased region" description="Basic and acidic residues" evidence="1">
    <location>
        <begin position="368"/>
        <end position="430"/>
    </location>
</feature>
<dbReference type="PANTHER" id="PTHR45089">
    <property type="entry name" value="DNAJ HEAT SHOCK AMINO-TERMINAL DOMAIN PROTEIN-RELATED"/>
    <property type="match status" value="1"/>
</dbReference>
<gene>
    <name evidence="3" type="ORF">GOP47_0001191</name>
</gene>
<dbReference type="AlphaFoldDB" id="A0A9D4VEX0"/>
<feature type="region of interest" description="Disordered" evidence="1">
    <location>
        <begin position="239"/>
        <end position="276"/>
    </location>
</feature>
<name>A0A9D4VEX0_ADICA</name>
<evidence type="ECO:0000313" key="3">
    <source>
        <dbReference type="EMBL" id="KAI5085022.1"/>
    </source>
</evidence>
<dbReference type="Pfam" id="PF11926">
    <property type="entry name" value="DUF3444"/>
    <property type="match status" value="1"/>
</dbReference>
<feature type="compositionally biased region" description="Polar residues" evidence="1">
    <location>
        <begin position="147"/>
        <end position="156"/>
    </location>
</feature>
<keyword evidence="4" id="KW-1185">Reference proteome</keyword>
<accession>A0A9D4VEX0</accession>
<evidence type="ECO:0000313" key="4">
    <source>
        <dbReference type="Proteomes" id="UP000886520"/>
    </source>
</evidence>
<organism evidence="3 4">
    <name type="scientific">Adiantum capillus-veneris</name>
    <name type="common">Maidenhair fern</name>
    <dbReference type="NCBI Taxonomy" id="13818"/>
    <lineage>
        <taxon>Eukaryota</taxon>
        <taxon>Viridiplantae</taxon>
        <taxon>Streptophyta</taxon>
        <taxon>Embryophyta</taxon>
        <taxon>Tracheophyta</taxon>
        <taxon>Polypodiopsida</taxon>
        <taxon>Polypodiidae</taxon>
        <taxon>Polypodiales</taxon>
        <taxon>Pteridineae</taxon>
        <taxon>Pteridaceae</taxon>
        <taxon>Vittarioideae</taxon>
        <taxon>Adiantum</taxon>
    </lineage>
</organism>
<evidence type="ECO:0000256" key="1">
    <source>
        <dbReference type="SAM" id="MobiDB-lite"/>
    </source>
</evidence>
<feature type="domain" description="DUF3444" evidence="2">
    <location>
        <begin position="453"/>
        <end position="643"/>
    </location>
</feature>
<dbReference type="InterPro" id="IPR024593">
    <property type="entry name" value="DUF3444"/>
</dbReference>
<dbReference type="EMBL" id="JABFUD020000001">
    <property type="protein sequence ID" value="KAI5085022.1"/>
    <property type="molecule type" value="Genomic_DNA"/>
</dbReference>
<feature type="compositionally biased region" description="Basic and acidic residues" evidence="1">
    <location>
        <begin position="437"/>
        <end position="448"/>
    </location>
</feature>
<reference evidence="3" key="1">
    <citation type="submission" date="2021-01" db="EMBL/GenBank/DDBJ databases">
        <title>Adiantum capillus-veneris genome.</title>
        <authorList>
            <person name="Fang Y."/>
            <person name="Liao Q."/>
        </authorList>
    </citation>
    <scope>NUCLEOTIDE SEQUENCE</scope>
    <source>
        <strain evidence="3">H3</strain>
        <tissue evidence="3">Leaf</tissue>
    </source>
</reference>
<evidence type="ECO:0000259" key="2">
    <source>
        <dbReference type="Pfam" id="PF11926"/>
    </source>
</evidence>
<feature type="compositionally biased region" description="Basic residues" evidence="1">
    <location>
        <begin position="194"/>
        <end position="203"/>
    </location>
</feature>